<feature type="domain" description="Transglycosylase SLT" evidence="6">
    <location>
        <begin position="414"/>
        <end position="516"/>
    </location>
</feature>
<sequence length="590" mass="64200">MKLAHRISCVIAALSGAAVALPAAANSSSEYFVAQASARSAPTQLSDRDREYYSAVFRAIDRADWTQVESLLSQRDSGPLQAVAQAQYYLSPNSPRIELPRIQAWLQIGSNLPQAERLARLGMTRGATSMPGLPTAQPLTSRGGFPKRTRPRAVQDGTMPASIAAAIQDRITNDDPDGARALLDSADPGLSPEARAEWRQRVAWSYYIENMDAQALSLAQTVGDAGSGEWVAEGEWVVGLASWRLGDCDRAGAGFERSAYGATNPEARAAAYYWASRAALRCRQPERSAELLRGAANNDETLYGMLAAEQLGQALPARVSRADLSKDDWDRIGRIENVRVAAALAEIGRDNLASEVLLHQARIGDAGDYGPLSRLARDLGLPSTQLFMAYNAPVGGDADPASHFPVPKWVPSTGWRVDPALAYAHTLQESNFRDRAVSPAQAQGLMQITPITVRQHAPALGMSASQVDIFDPRVNLAFGQQNLEMLRDTPATGGALPKIMAAYNAGLSPITRWNTEINDFGDPLLWMESIPYWETRSYVAIVMRNFWMYQRQARAGSESRAALAQNEWPAFPGAQATSRDGRVYLSAERN</sequence>
<dbReference type="SUPFAM" id="SSF48435">
    <property type="entry name" value="Bacterial muramidases"/>
    <property type="match status" value="2"/>
</dbReference>
<proteinExistence type="inferred from homology"/>
<evidence type="ECO:0000256" key="4">
    <source>
        <dbReference type="SAM" id="MobiDB-lite"/>
    </source>
</evidence>
<dbReference type="AlphaFoldDB" id="A0A6I4TVJ5"/>
<accession>A0A6I4TVJ5</accession>
<dbReference type="SUPFAM" id="SSF53955">
    <property type="entry name" value="Lysozyme-like"/>
    <property type="match status" value="1"/>
</dbReference>
<dbReference type="PANTHER" id="PTHR37423:SF2">
    <property type="entry name" value="MEMBRANE-BOUND LYTIC MUREIN TRANSGLYCOSYLASE C"/>
    <property type="match status" value="1"/>
</dbReference>
<dbReference type="Gene3D" id="1.10.530.10">
    <property type="match status" value="1"/>
</dbReference>
<evidence type="ECO:0000313" key="7">
    <source>
        <dbReference type="EMBL" id="MXO99832.1"/>
    </source>
</evidence>
<name>A0A6I4TVJ5_9SPHN</name>
<reference evidence="7 8" key="1">
    <citation type="submission" date="2019-12" db="EMBL/GenBank/DDBJ databases">
        <title>Genomic-based taxomic classification of the family Erythrobacteraceae.</title>
        <authorList>
            <person name="Xu L."/>
        </authorList>
    </citation>
    <scope>NUCLEOTIDE SEQUENCE [LARGE SCALE GENOMIC DNA]</scope>
    <source>
        <strain evidence="7 8">S36</strain>
    </source>
</reference>
<feature type="chain" id="PRO_5026043663" evidence="5">
    <location>
        <begin position="21"/>
        <end position="590"/>
    </location>
</feature>
<protein>
    <submittedName>
        <fullName evidence="7">Transglycosylase SLT domain-containing protein</fullName>
    </submittedName>
</protein>
<dbReference type="RefSeq" id="WP_161391524.1">
    <property type="nucleotide sequence ID" value="NZ_JBHSCP010000001.1"/>
</dbReference>
<evidence type="ECO:0000256" key="1">
    <source>
        <dbReference type="ARBA" id="ARBA00007734"/>
    </source>
</evidence>
<evidence type="ECO:0000256" key="2">
    <source>
        <dbReference type="ARBA" id="ARBA00009387"/>
    </source>
</evidence>
<dbReference type="InterPro" id="IPR008258">
    <property type="entry name" value="Transglycosylase_SLT_dom_1"/>
</dbReference>
<dbReference type="InterPro" id="IPR008939">
    <property type="entry name" value="Lytic_TGlycosylase_superhlx_U"/>
</dbReference>
<dbReference type="GO" id="GO:0004553">
    <property type="term" value="F:hydrolase activity, hydrolyzing O-glycosyl compounds"/>
    <property type="evidence" value="ECO:0007669"/>
    <property type="project" value="InterPro"/>
</dbReference>
<dbReference type="GO" id="GO:0042597">
    <property type="term" value="C:periplasmic space"/>
    <property type="evidence" value="ECO:0007669"/>
    <property type="project" value="InterPro"/>
</dbReference>
<dbReference type="PANTHER" id="PTHR37423">
    <property type="entry name" value="SOLUBLE LYTIC MUREIN TRANSGLYCOSYLASE-RELATED"/>
    <property type="match status" value="1"/>
</dbReference>
<comment type="similarity">
    <text evidence="2">Belongs to the virb1 family.</text>
</comment>
<dbReference type="Gene3D" id="1.25.20.10">
    <property type="entry name" value="Bacterial muramidases"/>
    <property type="match status" value="1"/>
</dbReference>
<dbReference type="Pfam" id="PF01464">
    <property type="entry name" value="SLT"/>
    <property type="match status" value="1"/>
</dbReference>
<dbReference type="InterPro" id="IPR023346">
    <property type="entry name" value="Lysozyme-like_dom_sf"/>
</dbReference>
<organism evidence="7 8">
    <name type="scientific">Croceibacterium xixiisoli</name>
    <dbReference type="NCBI Taxonomy" id="1476466"/>
    <lineage>
        <taxon>Bacteria</taxon>
        <taxon>Pseudomonadati</taxon>
        <taxon>Pseudomonadota</taxon>
        <taxon>Alphaproteobacteria</taxon>
        <taxon>Sphingomonadales</taxon>
        <taxon>Erythrobacteraceae</taxon>
        <taxon>Croceibacterium</taxon>
    </lineage>
</organism>
<evidence type="ECO:0000259" key="6">
    <source>
        <dbReference type="Pfam" id="PF01464"/>
    </source>
</evidence>
<feature type="region of interest" description="Disordered" evidence="4">
    <location>
        <begin position="126"/>
        <end position="157"/>
    </location>
</feature>
<evidence type="ECO:0000256" key="5">
    <source>
        <dbReference type="SAM" id="SignalP"/>
    </source>
</evidence>
<dbReference type="OrthoDB" id="9815002at2"/>
<keyword evidence="8" id="KW-1185">Reference proteome</keyword>
<feature type="signal peptide" evidence="5">
    <location>
        <begin position="1"/>
        <end position="20"/>
    </location>
</feature>
<dbReference type="Proteomes" id="UP000469430">
    <property type="component" value="Unassembled WGS sequence"/>
</dbReference>
<evidence type="ECO:0000313" key="8">
    <source>
        <dbReference type="Proteomes" id="UP000469430"/>
    </source>
</evidence>
<keyword evidence="3 5" id="KW-0732">Signal</keyword>
<comment type="similarity">
    <text evidence="1">Belongs to the transglycosylase Slt family.</text>
</comment>
<comment type="caution">
    <text evidence="7">The sequence shown here is derived from an EMBL/GenBank/DDBJ whole genome shotgun (WGS) entry which is preliminary data.</text>
</comment>
<dbReference type="EMBL" id="WTYJ01000002">
    <property type="protein sequence ID" value="MXO99832.1"/>
    <property type="molecule type" value="Genomic_DNA"/>
</dbReference>
<evidence type="ECO:0000256" key="3">
    <source>
        <dbReference type="ARBA" id="ARBA00022729"/>
    </source>
</evidence>
<gene>
    <name evidence="7" type="ORF">GRI97_12635</name>
</gene>